<name>A0A4Z2DNH5_SCHJA</name>
<dbReference type="InterPro" id="IPR043984">
    <property type="entry name" value="DUF5742"/>
</dbReference>
<organism evidence="2 3">
    <name type="scientific">Schistosoma japonicum</name>
    <name type="common">Blood fluke</name>
    <dbReference type="NCBI Taxonomy" id="6182"/>
    <lineage>
        <taxon>Eukaryota</taxon>
        <taxon>Metazoa</taxon>
        <taxon>Spiralia</taxon>
        <taxon>Lophotrochozoa</taxon>
        <taxon>Platyhelminthes</taxon>
        <taxon>Trematoda</taxon>
        <taxon>Digenea</taxon>
        <taxon>Strigeidida</taxon>
        <taxon>Schistosomatoidea</taxon>
        <taxon>Schistosomatidae</taxon>
        <taxon>Schistosoma</taxon>
    </lineage>
</organism>
<evidence type="ECO:0000313" key="2">
    <source>
        <dbReference type="EMBL" id="TNN17927.1"/>
    </source>
</evidence>
<comment type="caution">
    <text evidence="2">The sequence shown here is derived from an EMBL/GenBank/DDBJ whole genome shotgun (WGS) entry which is preliminary data.</text>
</comment>
<gene>
    <name evidence="2" type="ORF">EWB00_010645</name>
</gene>
<protein>
    <recommendedName>
        <fullName evidence="1">DUF5742 domain-containing protein</fullName>
    </recommendedName>
</protein>
<sequence>MLPPRYLWFVSHNFVGCSNVFKLRDKVKKLPDDFFRLLIMRVDFFICCLRYIFVRDSPVHINFCLPLFMSIFNGFFEVRLTDVANISSSLLASSSRLMLCLDTISQGVGTLFMPAVPCLLTLLTYHLEWTANWRLESKNIEYFVRLRLAVLSCLLHLTARNLKFSYTYFVDMIPRIFPQLAHDLQGFSTSLCAYSVTLTNGVPKSQVTSLGLFEKRILLGVLFLTERIFKDPEVLRYMEISRNKCSMNSNCTTNKEICHNHISVNDDVSHLLQCINSLISRINVILNCGTSSAQRQNKVTITLLNPHLLISLANASFACAISTHSQVFHVTVLKFLASLTKHSDSLVSLTALSIYHQLCGVNINKSIDQENSAINTISYTDNQLEHQTRLVLPEENLNATGDISEIHSTSTKDLNCQQNEPPAKRSRIIESQEVVQITTEASNGGEEISMLHETQEDKLLTSSRRAICSSDVDNLLTTFDPTFM</sequence>
<keyword evidence="3" id="KW-1185">Reference proteome</keyword>
<proteinExistence type="predicted"/>
<dbReference type="EMBL" id="SKCS01000084">
    <property type="protein sequence ID" value="TNN17927.1"/>
    <property type="molecule type" value="Genomic_DNA"/>
</dbReference>
<feature type="domain" description="DUF5742" evidence="1">
    <location>
        <begin position="74"/>
        <end position="347"/>
    </location>
</feature>
<evidence type="ECO:0000259" key="1">
    <source>
        <dbReference type="Pfam" id="PF19013"/>
    </source>
</evidence>
<evidence type="ECO:0000313" key="3">
    <source>
        <dbReference type="Proteomes" id="UP000311919"/>
    </source>
</evidence>
<dbReference type="OrthoDB" id="6241674at2759"/>
<dbReference type="Proteomes" id="UP000311919">
    <property type="component" value="Unassembled WGS sequence"/>
</dbReference>
<reference evidence="2 3" key="1">
    <citation type="submission" date="2019-03" db="EMBL/GenBank/DDBJ databases">
        <title>An improved genome assembly of the fluke Schistosoma japonicum.</title>
        <authorList>
            <person name="Hu W."/>
            <person name="Luo F."/>
            <person name="Yin M."/>
            <person name="Mo X."/>
            <person name="Sun C."/>
            <person name="Wu Q."/>
            <person name="Zhu B."/>
            <person name="Xiang M."/>
            <person name="Wang J."/>
            <person name="Wang Y."/>
            <person name="Zhang T."/>
            <person name="Xu B."/>
            <person name="Zheng H."/>
            <person name="Feng Z."/>
        </authorList>
    </citation>
    <scope>NUCLEOTIDE SEQUENCE [LARGE SCALE GENOMIC DNA]</scope>
    <source>
        <strain evidence="2">HuSjv2</strain>
        <tissue evidence="2">Worms</tissue>
    </source>
</reference>
<dbReference type="Pfam" id="PF19013">
    <property type="entry name" value="DUF5742"/>
    <property type="match status" value="1"/>
</dbReference>
<accession>A0A4Z2DNH5</accession>
<dbReference type="AlphaFoldDB" id="A0A4Z2DNH5"/>